<evidence type="ECO:0000313" key="2">
    <source>
        <dbReference type="EMBL" id="BAI65595.1"/>
    </source>
</evidence>
<dbReference type="HOGENOM" id="CLU_733381_0_0_11"/>
<feature type="region of interest" description="Disordered" evidence="1">
    <location>
        <begin position="37"/>
        <end position="134"/>
    </location>
</feature>
<feature type="compositionally biased region" description="Basic and acidic residues" evidence="1">
    <location>
        <begin position="122"/>
        <end position="134"/>
    </location>
</feature>
<dbReference type="Proteomes" id="UP000001883">
    <property type="component" value="Chromosome"/>
</dbReference>
<proteinExistence type="predicted"/>
<evidence type="ECO:0000256" key="1">
    <source>
        <dbReference type="SAM" id="MobiDB-lite"/>
    </source>
</evidence>
<dbReference type="RefSeq" id="WP_012904183.1">
    <property type="nucleotide sequence ID" value="NC_013715.1"/>
</dbReference>
<evidence type="ECO:0000313" key="3">
    <source>
        <dbReference type="Proteomes" id="UP000001883"/>
    </source>
</evidence>
<dbReference type="AlphaFoldDB" id="D2NPM7"/>
<feature type="compositionally biased region" description="Low complexity" evidence="1">
    <location>
        <begin position="37"/>
        <end position="54"/>
    </location>
</feature>
<reference evidence="3" key="1">
    <citation type="submission" date="2009-07" db="EMBL/GenBank/DDBJ databases">
        <title>Complete genome sequence of Rothia mucilaginosa DJ.</title>
        <authorList>
            <person name="Yamane K."/>
            <person name="Nambu T."/>
            <person name="Mashimo C."/>
            <person name="Sugimori C."/>
            <person name="Yamanaka T."/>
            <person name="Leung K."/>
            <person name="Fukushima H."/>
        </authorList>
    </citation>
    <scope>NUCLEOTIDE SEQUENCE [LARGE SCALE GENOMIC DNA]</scope>
    <source>
        <strain evidence="3">DY-18</strain>
    </source>
</reference>
<sequence length="377" mass="39682">MSFHHTQAGPAGWGRRTMRATGCAAALLLALTGCFGGSQSENSSSNPSASGTANHSKYPLPSSTASPTKSAEPAKSTEPTVTETQVPAPAESTEAKASESSAPAEAKETPTAAATPTGDTPRAPEKVEAERASAGERCGHIGRKGYLKGGAEIIVLRGTVDCAHALDVLTEYVTTPRADDNLTQHQIAKVQDATCYWNPQYEMAENRREDRGAPECTIGEDVAFVARLQNPDAPEIPFLMEPSYYDSGAGYYRFKSDDERTLCELNPADGTLVCERRTGEQTGNGNGAVGRTFAGPVEVTRMNFKTGASEVNTVNESSALHAETTTANTKMMHALDVVVLPVAEGKQLSCSGESETGAITCHDGNGRTITVGGRHEG</sequence>
<reference evidence="2 3" key="3">
    <citation type="journal article" date="2010" name="Sequencing">
        <title>Complete Genome Sequence of Rothia mucilaginosa DY-18: A Clinical Isolate with Dense Meshwork-Like Structures from a Persistent Apical Periodontitis Lesion.</title>
        <authorList>
            <person name="Yamane K."/>
            <person name="Nambu T."/>
            <person name="Yamanaka T."/>
            <person name="Mashimo C."/>
            <person name="Sugimori C."/>
            <person name="Leung K.-P."/>
            <person name="Fukushima H."/>
        </authorList>
    </citation>
    <scope>NUCLEOTIDE SEQUENCE [LARGE SCALE GENOMIC DNA]</scope>
    <source>
        <strain evidence="2 3">DY-18</strain>
    </source>
</reference>
<feature type="compositionally biased region" description="Low complexity" evidence="1">
    <location>
        <begin position="98"/>
        <end position="121"/>
    </location>
</feature>
<organism evidence="2 3">
    <name type="scientific">Rothia mucilaginosa (strain DY-18)</name>
    <name type="common">Stomatococcus mucilaginosus</name>
    <dbReference type="NCBI Taxonomy" id="680646"/>
    <lineage>
        <taxon>Bacteria</taxon>
        <taxon>Bacillati</taxon>
        <taxon>Actinomycetota</taxon>
        <taxon>Actinomycetes</taxon>
        <taxon>Micrococcales</taxon>
        <taxon>Micrococcaceae</taxon>
        <taxon>Rothia</taxon>
    </lineage>
</organism>
<protein>
    <submittedName>
        <fullName evidence="2">Phosphoglycerol transferase</fullName>
    </submittedName>
</protein>
<keyword evidence="2" id="KW-0808">Transferase</keyword>
<dbReference type="KEGG" id="rmu:RMDY18_17630"/>
<name>D2NPM7_ROTMD</name>
<dbReference type="STRING" id="680646.RMDY18_17630"/>
<dbReference type="GO" id="GO:0016740">
    <property type="term" value="F:transferase activity"/>
    <property type="evidence" value="ECO:0007669"/>
    <property type="project" value="UniProtKB-KW"/>
</dbReference>
<reference evidence="2 3" key="2">
    <citation type="journal article" date="2010" name="J Osaka Dent Univ">
        <title>Isolation and identification of Rothia mucilaginosa from persistent apical periodontitis lesions.</title>
        <authorList>
            <person name="Yamane K."/>
            <person name="Yoshida M."/>
            <person name="Fujihira T."/>
            <person name="Baba T."/>
            <person name="Tsuji N."/>
            <person name="Hayashi H."/>
            <person name="Sugimori C."/>
            <person name="Yamanaka T."/>
            <person name="Mashimo C."/>
            <person name="Nambu T."/>
            <person name="Kawai H."/>
            <person name="Fukushima H."/>
        </authorList>
    </citation>
    <scope>NUCLEOTIDE SEQUENCE [LARGE SCALE GENOMIC DNA]</scope>
    <source>
        <strain evidence="2 3">DY-18</strain>
    </source>
</reference>
<keyword evidence="3" id="KW-1185">Reference proteome</keyword>
<dbReference type="EMBL" id="AP011540">
    <property type="protein sequence ID" value="BAI65595.1"/>
    <property type="molecule type" value="Genomic_DNA"/>
</dbReference>
<accession>D2NPM7</accession>
<gene>
    <name evidence="2" type="ordered locus">RMDY18_17630</name>
</gene>